<dbReference type="OrthoDB" id="9789398at2"/>
<proteinExistence type="inferred from homology"/>
<accession>A0A380WLS0</accession>
<evidence type="ECO:0000313" key="4">
    <source>
        <dbReference type="Proteomes" id="UP000254701"/>
    </source>
</evidence>
<name>A0A380WLS0_AMIAI</name>
<reference evidence="3 4" key="1">
    <citation type="submission" date="2018-06" db="EMBL/GenBank/DDBJ databases">
        <authorList>
            <consortium name="Pathogen Informatics"/>
            <person name="Doyle S."/>
        </authorList>
    </citation>
    <scope>NUCLEOTIDE SEQUENCE [LARGE SCALE GENOMIC DNA]</scope>
    <source>
        <strain evidence="3 4">NCTC10684</strain>
    </source>
</reference>
<dbReference type="GO" id="GO:0004316">
    <property type="term" value="F:3-oxoacyl-[acyl-carrier-protein] reductase (NADPH) activity"/>
    <property type="evidence" value="ECO:0007669"/>
    <property type="project" value="UniProtKB-EC"/>
</dbReference>
<dbReference type="FunFam" id="3.40.50.720:FF:000173">
    <property type="entry name" value="3-oxoacyl-[acyl-carrier protein] reductase"/>
    <property type="match status" value="1"/>
</dbReference>
<dbReference type="PROSITE" id="PS00061">
    <property type="entry name" value="ADH_SHORT"/>
    <property type="match status" value="1"/>
</dbReference>
<dbReference type="InterPro" id="IPR020904">
    <property type="entry name" value="Sc_DH/Rdtase_CS"/>
</dbReference>
<dbReference type="SUPFAM" id="SSF51735">
    <property type="entry name" value="NAD(P)-binding Rossmann-fold domains"/>
    <property type="match status" value="1"/>
</dbReference>
<protein>
    <submittedName>
        <fullName evidence="3">3-oxoacyl-[acyl-carrier-protein] reductase FabG</fullName>
        <ecNumber evidence="3">1.1.1.100</ecNumber>
    </submittedName>
</protein>
<organism evidence="3 4">
    <name type="scientific">Aminobacter aminovorans</name>
    <name type="common">Chelatobacter heintzii</name>
    <dbReference type="NCBI Taxonomy" id="83263"/>
    <lineage>
        <taxon>Bacteria</taxon>
        <taxon>Pseudomonadati</taxon>
        <taxon>Pseudomonadota</taxon>
        <taxon>Alphaproteobacteria</taxon>
        <taxon>Hyphomicrobiales</taxon>
        <taxon>Phyllobacteriaceae</taxon>
        <taxon>Aminobacter</taxon>
    </lineage>
</organism>
<evidence type="ECO:0000256" key="2">
    <source>
        <dbReference type="ARBA" id="ARBA00023002"/>
    </source>
</evidence>
<dbReference type="EC" id="1.1.1.100" evidence="3"/>
<dbReference type="InterPro" id="IPR050259">
    <property type="entry name" value="SDR"/>
</dbReference>
<sequence length="254" mass="27544">MTDQRQFTGKIAVVTGAGNGIGRAAAIAYAQEGADVAILDREAEALAETAELVRAHKVKALPLVGDMMDQEVVTDSFARIKRELGPVDILLNNIGQTARENYSEFWQAKPETLQFVVGVSLMTTLTCTRQVVEDMRERRSGKIVSISSDSAMNGDIGTVDYASAKAGVLGFTRALARELGPFKVNVNAVCPGPTNTRAMQRIPKDAYERARNMIPLGELSEPEDIANAVIFLSSEKSRFITGQTLMVNGGRVFY</sequence>
<dbReference type="Pfam" id="PF13561">
    <property type="entry name" value="adh_short_C2"/>
    <property type="match status" value="1"/>
</dbReference>
<evidence type="ECO:0000256" key="1">
    <source>
        <dbReference type="ARBA" id="ARBA00006484"/>
    </source>
</evidence>
<dbReference type="AlphaFoldDB" id="A0A380WLS0"/>
<dbReference type="Gene3D" id="3.40.50.720">
    <property type="entry name" value="NAD(P)-binding Rossmann-like Domain"/>
    <property type="match status" value="1"/>
</dbReference>
<dbReference type="PRINTS" id="PR00081">
    <property type="entry name" value="GDHRDH"/>
</dbReference>
<dbReference type="PANTHER" id="PTHR42879">
    <property type="entry name" value="3-OXOACYL-(ACYL-CARRIER-PROTEIN) REDUCTASE"/>
    <property type="match status" value="1"/>
</dbReference>
<comment type="similarity">
    <text evidence="1">Belongs to the short-chain dehydrogenases/reductases (SDR) family.</text>
</comment>
<evidence type="ECO:0000313" key="3">
    <source>
        <dbReference type="EMBL" id="SUU89927.1"/>
    </source>
</evidence>
<gene>
    <name evidence="3" type="primary">fabG_18</name>
    <name evidence="3" type="ORF">NCTC10684_03170</name>
</gene>
<keyword evidence="2 3" id="KW-0560">Oxidoreductase</keyword>
<dbReference type="EMBL" id="UFSM01000001">
    <property type="protein sequence ID" value="SUU89927.1"/>
    <property type="molecule type" value="Genomic_DNA"/>
</dbReference>
<dbReference type="GO" id="GO:0032787">
    <property type="term" value="P:monocarboxylic acid metabolic process"/>
    <property type="evidence" value="ECO:0007669"/>
    <property type="project" value="UniProtKB-ARBA"/>
</dbReference>
<dbReference type="PRINTS" id="PR00080">
    <property type="entry name" value="SDRFAMILY"/>
</dbReference>
<dbReference type="Proteomes" id="UP000254701">
    <property type="component" value="Unassembled WGS sequence"/>
</dbReference>
<dbReference type="RefSeq" id="WP_115732007.1">
    <property type="nucleotide sequence ID" value="NZ_BAAAVY010000002.1"/>
</dbReference>
<dbReference type="PANTHER" id="PTHR42879:SF2">
    <property type="entry name" value="3-OXOACYL-[ACYL-CARRIER-PROTEIN] REDUCTASE FABG"/>
    <property type="match status" value="1"/>
</dbReference>
<dbReference type="InterPro" id="IPR036291">
    <property type="entry name" value="NAD(P)-bd_dom_sf"/>
</dbReference>
<dbReference type="InterPro" id="IPR002347">
    <property type="entry name" value="SDR_fam"/>
</dbReference>